<dbReference type="AlphaFoldDB" id="F0W6W3"/>
<name>F0W6W3_9STRA</name>
<protein>
    <submittedName>
        <fullName evidence="2">AlNc14C26G2599 protein</fullName>
    </submittedName>
</protein>
<reference evidence="2" key="2">
    <citation type="submission" date="2011-02" db="EMBL/GenBank/DDBJ databases">
        <authorList>
            <person name="MacLean D."/>
        </authorList>
    </citation>
    <scope>NUCLEOTIDE SEQUENCE</scope>
</reference>
<feature type="compositionally biased region" description="Basic and acidic residues" evidence="1">
    <location>
        <begin position="93"/>
        <end position="113"/>
    </location>
</feature>
<evidence type="ECO:0000313" key="2">
    <source>
        <dbReference type="EMBL" id="CCA16858.1"/>
    </source>
</evidence>
<dbReference type="HOGENOM" id="CLU_845699_0_0_1"/>
<accession>F0W6W3</accession>
<organism evidence="2">
    <name type="scientific">Albugo laibachii Nc14</name>
    <dbReference type="NCBI Taxonomy" id="890382"/>
    <lineage>
        <taxon>Eukaryota</taxon>
        <taxon>Sar</taxon>
        <taxon>Stramenopiles</taxon>
        <taxon>Oomycota</taxon>
        <taxon>Peronosporomycetes</taxon>
        <taxon>Albuginales</taxon>
        <taxon>Albuginaceae</taxon>
        <taxon>Albugo</taxon>
    </lineage>
</organism>
<evidence type="ECO:0000256" key="1">
    <source>
        <dbReference type="SAM" id="MobiDB-lite"/>
    </source>
</evidence>
<gene>
    <name evidence="2" type="primary">AlNc14C26G2599</name>
    <name evidence="2" type="ORF">ALNC14_030010</name>
</gene>
<sequence>MEALVERLIGSLAITKEEFREHYDNVLLEEWRTLDKQLRASIGTWQRISELENIKSRYFKTDEAKQDSAATKEIPSSVAQLVDQLAHRVTRSSNDEAKEGCKKNDGKESKVPEPRPIPSNIEGMGVSVRKIGRFCRGNIQNGSSSLPRQEKADDLMQLLSEKAKQQAEIQNKVKAVLLSLADAQEGVHVVEQKPQILSECVDTLHQGPAEVSRSLNSLCEMAQRLQVPNQSARRLFLAGILDTLSQVSASSLKNGTLDKLDWNRLTYSFTTAVEIAQETRAFITEKPRLTRLHMVAKKLDNKFWPVPSSFKIALHLLETELNKNAVIHA</sequence>
<feature type="region of interest" description="Disordered" evidence="1">
    <location>
        <begin position="89"/>
        <end position="122"/>
    </location>
</feature>
<dbReference type="EMBL" id="FR824071">
    <property type="protein sequence ID" value="CCA16858.1"/>
    <property type="molecule type" value="Genomic_DNA"/>
</dbReference>
<reference evidence="2" key="1">
    <citation type="journal article" date="2011" name="PLoS Biol.">
        <title>Gene gain and loss during evolution of obligate parasitism in the white rust pathogen of Arabidopsis thaliana.</title>
        <authorList>
            <person name="Kemen E."/>
            <person name="Gardiner A."/>
            <person name="Schultz-Larsen T."/>
            <person name="Kemen A.C."/>
            <person name="Balmuth A.L."/>
            <person name="Robert-Seilaniantz A."/>
            <person name="Bailey K."/>
            <person name="Holub E."/>
            <person name="Studholme D.J."/>
            <person name="Maclean D."/>
            <person name="Jones J.D."/>
        </authorList>
    </citation>
    <scope>NUCLEOTIDE SEQUENCE</scope>
</reference>
<proteinExistence type="predicted"/>